<evidence type="ECO:0000256" key="1">
    <source>
        <dbReference type="ARBA" id="ARBA00006987"/>
    </source>
</evidence>
<dbReference type="PANTHER" id="PTHR42928">
    <property type="entry name" value="TRICARBOXYLATE-BINDING PROTEIN"/>
    <property type="match status" value="1"/>
</dbReference>
<organism evidence="2 3">
    <name type="scientific">Teichococcus oryzae</name>
    <dbReference type="NCBI Taxonomy" id="1608942"/>
    <lineage>
        <taxon>Bacteria</taxon>
        <taxon>Pseudomonadati</taxon>
        <taxon>Pseudomonadota</taxon>
        <taxon>Alphaproteobacteria</taxon>
        <taxon>Acetobacterales</taxon>
        <taxon>Roseomonadaceae</taxon>
        <taxon>Roseomonas</taxon>
    </lineage>
</organism>
<dbReference type="InterPro" id="IPR005064">
    <property type="entry name" value="BUG"/>
</dbReference>
<name>A0A5B2TCI7_9PROT</name>
<dbReference type="PANTHER" id="PTHR42928:SF5">
    <property type="entry name" value="BLR1237 PROTEIN"/>
    <property type="match status" value="1"/>
</dbReference>
<dbReference type="EMBL" id="VUKA01000010">
    <property type="protein sequence ID" value="KAA2212197.1"/>
    <property type="molecule type" value="Genomic_DNA"/>
</dbReference>
<proteinExistence type="inferred from homology"/>
<keyword evidence="3" id="KW-1185">Reference proteome</keyword>
<comment type="similarity">
    <text evidence="1">Belongs to the UPF0065 (bug) family.</text>
</comment>
<dbReference type="InterPro" id="IPR042100">
    <property type="entry name" value="Bug_dom1"/>
</dbReference>
<evidence type="ECO:0000313" key="2">
    <source>
        <dbReference type="EMBL" id="KAA2212197.1"/>
    </source>
</evidence>
<dbReference type="Gene3D" id="3.40.190.10">
    <property type="entry name" value="Periplasmic binding protein-like II"/>
    <property type="match status" value="1"/>
</dbReference>
<dbReference type="Gene3D" id="3.40.190.150">
    <property type="entry name" value="Bordetella uptake gene, domain 1"/>
    <property type="match status" value="1"/>
</dbReference>
<comment type="caution">
    <text evidence="2">The sequence shown here is derived from an EMBL/GenBank/DDBJ whole genome shotgun (WGS) entry which is preliminary data.</text>
</comment>
<dbReference type="Pfam" id="PF03401">
    <property type="entry name" value="TctC"/>
    <property type="match status" value="1"/>
</dbReference>
<dbReference type="CDD" id="cd07012">
    <property type="entry name" value="PBP2_Bug_TTT"/>
    <property type="match status" value="1"/>
</dbReference>
<gene>
    <name evidence="2" type="ORF">F0Q34_16275</name>
</gene>
<dbReference type="Proteomes" id="UP000322110">
    <property type="component" value="Unassembled WGS sequence"/>
</dbReference>
<protein>
    <submittedName>
        <fullName evidence="2">Tripartite tricarboxylate transporter substrate binding protein</fullName>
    </submittedName>
</protein>
<dbReference type="AlphaFoldDB" id="A0A5B2TCI7"/>
<sequence>MPEFQLLRGQIARNLRATEANQRHEHAGKWTVRHRTGRLRKRCTPHPAQQGVSSMTLVRLPRRAALAGAAAATLSPLAAQAAWTPSQPIHVLVGYPPGGAVDILVRVVAEGAHRLHGLQVMAETRSGAYGFIAAQAAARAAPDGYTLCSAIMGMMSVLPAIPGIPVPLDLDHELTPVSALAGTPMALVVRPNAPFNDIDGLIAYARSRKGAATYASSGNGSINHLGGALFCGATGVEMTHVPYRGGAPATLDVSAGRVDMMVANVAEVAQQINAGQLKGFGVTAVEPTPLAPALPPLAARIPAMEINNWFGLAGPANMPAEVRDGLGRLFHSVVHDPQTSKILTERGLLPLGESGPAFSQRILRDRARWKEVAQANNIRGD</sequence>
<reference evidence="2 3" key="1">
    <citation type="journal article" date="2015" name="Int. J. Syst. Evol. Microbiol.">
        <title>Roseomonas oryzae sp. nov., isolated from paddy rhizosphere soil.</title>
        <authorList>
            <person name="Ramaprasad E.V."/>
            <person name="Sasikala Ch."/>
            <person name="Ramana Ch.V."/>
        </authorList>
    </citation>
    <scope>NUCLEOTIDE SEQUENCE [LARGE SCALE GENOMIC DNA]</scope>
    <source>
        <strain evidence="2 3">KCTC 42542</strain>
    </source>
</reference>
<accession>A0A5B2TCI7</accession>
<dbReference type="SUPFAM" id="SSF53850">
    <property type="entry name" value="Periplasmic binding protein-like II"/>
    <property type="match status" value="1"/>
</dbReference>
<evidence type="ECO:0000313" key="3">
    <source>
        <dbReference type="Proteomes" id="UP000322110"/>
    </source>
</evidence>